<evidence type="ECO:0000259" key="1">
    <source>
        <dbReference type="Pfam" id="PF13472"/>
    </source>
</evidence>
<dbReference type="InterPro" id="IPR053140">
    <property type="entry name" value="GDSL_Rv0518-like"/>
</dbReference>
<sequence>MKRFLTGLALARAIAASPAISKEARWVGSWAASQQIPEPRNALDPADLRDATLRQIVRLSPGGKTIRVRLSNAFGTAPLRFSRVHVAPGRPGSPRIDAARGRIVTFAGRQDVIVPAGASWLSDPIDLAVPPLGSVAISFHLPDPPAQQTGHPGSRTTSYLVHGDQVDAAELPDAKTVDRWYQIAGIDVAAGKGSAAIVTLGDSITDGAGSTTNANDRWPDILAQRLQASQATRHLSVLNHGIGGNRLLIDGLGPNALARFDRDVLAQPGVRYLVLLEGVNDLGGLAREAPATPAQRADLVHRITATYAQIVARARAAGVKAIGATILPYGGSEYYHPDAGAEADRQAINAWIRTPGNFDAVVDFDAATRDPTRPDHLRADYDSGDGLHPSPAGYRAMADAVPLGLFGK</sequence>
<dbReference type="EMBL" id="PHHF01000070">
    <property type="protein sequence ID" value="PTD17770.1"/>
    <property type="molecule type" value="Genomic_DNA"/>
</dbReference>
<dbReference type="PANTHER" id="PTHR43784">
    <property type="entry name" value="GDSL-LIKE LIPASE/ACYLHYDROLASE, PUTATIVE (AFU_ORTHOLOGUE AFUA_2G00820)-RELATED"/>
    <property type="match status" value="1"/>
</dbReference>
<reference evidence="2 3" key="1">
    <citation type="submission" date="2017-11" db="EMBL/GenBank/DDBJ databases">
        <title>Sphingomonas oleivorans sp. nov., isolated from oil-contaminated soil.</title>
        <authorList>
            <person name="Wang L."/>
            <person name="Chen L."/>
        </authorList>
    </citation>
    <scope>NUCLEOTIDE SEQUENCE [LARGE SCALE GENOMIC DNA]</scope>
    <source>
        <strain evidence="2 3">K101</strain>
    </source>
</reference>
<dbReference type="Pfam" id="PF13472">
    <property type="entry name" value="Lipase_GDSL_2"/>
    <property type="match status" value="1"/>
</dbReference>
<dbReference type="Proteomes" id="UP000241206">
    <property type="component" value="Unassembled WGS sequence"/>
</dbReference>
<dbReference type="InterPro" id="IPR013830">
    <property type="entry name" value="SGNH_hydro"/>
</dbReference>
<accession>A0A2T4HPN2</accession>
<dbReference type="InterPro" id="IPR036514">
    <property type="entry name" value="SGNH_hydro_sf"/>
</dbReference>
<evidence type="ECO:0000313" key="3">
    <source>
        <dbReference type="Proteomes" id="UP000241206"/>
    </source>
</evidence>
<evidence type="ECO:0000313" key="2">
    <source>
        <dbReference type="EMBL" id="PTD17770.1"/>
    </source>
</evidence>
<dbReference type="GO" id="GO:0016788">
    <property type="term" value="F:hydrolase activity, acting on ester bonds"/>
    <property type="evidence" value="ECO:0007669"/>
    <property type="project" value="UniProtKB-ARBA"/>
</dbReference>
<proteinExistence type="predicted"/>
<dbReference type="CDD" id="cd01830">
    <property type="entry name" value="XynE_like"/>
    <property type="match status" value="1"/>
</dbReference>
<dbReference type="AlphaFoldDB" id="A0A2T4HPN2"/>
<name>A0A2T4HPN2_9SPHN</name>
<keyword evidence="3" id="KW-1185">Reference proteome</keyword>
<dbReference type="RefSeq" id="WP_107395575.1">
    <property type="nucleotide sequence ID" value="NZ_PHHF01000070.1"/>
</dbReference>
<protein>
    <submittedName>
        <fullName evidence="2">GDSL family lipase</fullName>
    </submittedName>
</protein>
<dbReference type="SUPFAM" id="SSF52266">
    <property type="entry name" value="SGNH hydrolase"/>
    <property type="match status" value="1"/>
</dbReference>
<dbReference type="Gene3D" id="3.40.50.1110">
    <property type="entry name" value="SGNH hydrolase"/>
    <property type="match status" value="1"/>
</dbReference>
<organism evidence="2 3">
    <name type="scientific">Edaphosphingomonas fennica</name>
    <dbReference type="NCBI Taxonomy" id="114404"/>
    <lineage>
        <taxon>Bacteria</taxon>
        <taxon>Pseudomonadati</taxon>
        <taxon>Pseudomonadota</taxon>
        <taxon>Alphaproteobacteria</taxon>
        <taxon>Sphingomonadales</taxon>
        <taxon>Rhizorhabdaceae</taxon>
        <taxon>Edaphosphingomonas</taxon>
    </lineage>
</organism>
<feature type="domain" description="SGNH hydrolase-type esterase" evidence="1">
    <location>
        <begin position="200"/>
        <end position="396"/>
    </location>
</feature>
<dbReference type="PANTHER" id="PTHR43784:SF2">
    <property type="entry name" value="GDSL-LIKE LIPASE_ACYLHYDROLASE, PUTATIVE (AFU_ORTHOLOGUE AFUA_2G00820)-RELATED"/>
    <property type="match status" value="1"/>
</dbReference>
<gene>
    <name evidence="2" type="ORF">CV103_16425</name>
</gene>
<comment type="caution">
    <text evidence="2">The sequence shown here is derived from an EMBL/GenBank/DDBJ whole genome shotgun (WGS) entry which is preliminary data.</text>
</comment>